<organism evidence="4 5">
    <name type="scientific">Prorocentrum cordatum</name>
    <dbReference type="NCBI Taxonomy" id="2364126"/>
    <lineage>
        <taxon>Eukaryota</taxon>
        <taxon>Sar</taxon>
        <taxon>Alveolata</taxon>
        <taxon>Dinophyceae</taxon>
        <taxon>Prorocentrales</taxon>
        <taxon>Prorocentraceae</taxon>
        <taxon>Prorocentrum</taxon>
    </lineage>
</organism>
<gene>
    <name evidence="4" type="ORF">PCOR1329_LOCUS50533</name>
</gene>
<evidence type="ECO:0000256" key="1">
    <source>
        <dbReference type="SAM" id="MobiDB-lite"/>
    </source>
</evidence>
<feature type="domain" description="PPM-type phosphatase" evidence="3">
    <location>
        <begin position="587"/>
        <end position="859"/>
    </location>
</feature>
<dbReference type="InterPro" id="IPR001584">
    <property type="entry name" value="Integrase_cat-core"/>
</dbReference>
<dbReference type="Gene3D" id="3.60.40.10">
    <property type="entry name" value="PPM-type phosphatase domain"/>
    <property type="match status" value="1"/>
</dbReference>
<dbReference type="Gene3D" id="3.30.420.10">
    <property type="entry name" value="Ribonuclease H-like superfamily/Ribonuclease H"/>
    <property type="match status" value="1"/>
</dbReference>
<dbReference type="PANTHER" id="PTHR47992">
    <property type="entry name" value="PROTEIN PHOSPHATASE"/>
    <property type="match status" value="1"/>
</dbReference>
<dbReference type="InterPro" id="IPR036457">
    <property type="entry name" value="PPM-type-like_dom_sf"/>
</dbReference>
<name>A0ABN9URH9_9DINO</name>
<dbReference type="InterPro" id="IPR036397">
    <property type="entry name" value="RNaseH_sf"/>
</dbReference>
<dbReference type="EMBL" id="CAUYUJ010016116">
    <property type="protein sequence ID" value="CAK0862012.1"/>
    <property type="molecule type" value="Genomic_DNA"/>
</dbReference>
<feature type="region of interest" description="Disordered" evidence="1">
    <location>
        <begin position="565"/>
        <end position="584"/>
    </location>
</feature>
<dbReference type="InterPro" id="IPR015655">
    <property type="entry name" value="PP2C"/>
</dbReference>
<evidence type="ECO:0000313" key="5">
    <source>
        <dbReference type="Proteomes" id="UP001189429"/>
    </source>
</evidence>
<reference evidence="4" key="1">
    <citation type="submission" date="2023-10" db="EMBL/GenBank/DDBJ databases">
        <authorList>
            <person name="Chen Y."/>
            <person name="Shah S."/>
            <person name="Dougan E. K."/>
            <person name="Thang M."/>
            <person name="Chan C."/>
        </authorList>
    </citation>
    <scope>NUCLEOTIDE SEQUENCE [LARGE SCALE GENOMIC DNA]</scope>
</reference>
<dbReference type="PROSITE" id="PS50994">
    <property type="entry name" value="INTEGRASE"/>
    <property type="match status" value="1"/>
</dbReference>
<feature type="compositionally biased region" description="Basic and acidic residues" evidence="1">
    <location>
        <begin position="236"/>
        <end position="254"/>
    </location>
</feature>
<dbReference type="PROSITE" id="PS51746">
    <property type="entry name" value="PPM_2"/>
    <property type="match status" value="1"/>
</dbReference>
<proteinExistence type="predicted"/>
<accession>A0ABN9URH9</accession>
<dbReference type="Pfam" id="PF00481">
    <property type="entry name" value="PP2C"/>
    <property type="match status" value="1"/>
</dbReference>
<feature type="domain" description="Integrase catalytic" evidence="2">
    <location>
        <begin position="66"/>
        <end position="236"/>
    </location>
</feature>
<dbReference type="SMART" id="SM00332">
    <property type="entry name" value="PP2Cc"/>
    <property type="match status" value="1"/>
</dbReference>
<dbReference type="InterPro" id="IPR001932">
    <property type="entry name" value="PPM-type_phosphatase-like_dom"/>
</dbReference>
<dbReference type="SUPFAM" id="SSF81606">
    <property type="entry name" value="PP2C-like"/>
    <property type="match status" value="1"/>
</dbReference>
<evidence type="ECO:0000259" key="3">
    <source>
        <dbReference type="PROSITE" id="PS51746"/>
    </source>
</evidence>
<evidence type="ECO:0008006" key="6">
    <source>
        <dbReference type="Google" id="ProtNLM"/>
    </source>
</evidence>
<dbReference type="Proteomes" id="UP001189429">
    <property type="component" value="Unassembled WGS sequence"/>
</dbReference>
<evidence type="ECO:0000259" key="2">
    <source>
        <dbReference type="PROSITE" id="PS50994"/>
    </source>
</evidence>
<comment type="caution">
    <text evidence="4">The sequence shown here is derived from an EMBL/GenBank/DDBJ whole genome shotgun (WGS) entry which is preliminary data.</text>
</comment>
<sequence length="859" mass="93955">MRRRCSEGREQDMQVIKRFVESHGAGGGSGISYALTALEAVIDETTLRKVETCQAEVLHHDLWAQLTKFPRSGLRFRAILAEREEWSTLENYELVLYLDMSSRPGIGRALFKMVTSRNATAEEYENSVWNRWSSYFGRPRAFQVDSEGAWMSRTIREGPESNDIQMGPIPGQAHWQTGGVARLISRIKDTMVTIAKDQPGRSREEYLARAMAAYNDFDRHRGLPQEAPPVPQHSKQRSERQKRHEEKEQLPEVKERHWSLKENAWRWRSPCPKELGVDRRFEISTRMWPHNFVANVLRKAKTKEAQEWVKDAALEAPPEHARAPAGWTMRLPWALTWKIDPAEPGGKKRRWTEWEHGTFAPCGVDITQKADWSFQFQKMHMEQIGEIEILPERRKLISASVTESEKSQFRVATGSLQWKGTQTGPDILAEFNLLQSKTESRTVEGLIQVNKLSRRARVFGGRCWEIFSFRSEDQLAVAGWGDAAFANKIDGKSTEGRCGEAERQGSRYGIDGVGGACPFALPFGPKGALLVPAPAAAGGAAQLRSAAAGLRPPALFELRTAGGRSRPLATGGVEQRGEPPPGAAAAAASAAGLKPGRWGQVRNQDSGDSAAAWCDQGGRWMAAVADGHGDHGQWCAEWLCDALLGLVAAALDSAGAHAALEAAFAEADAQLEGAAAAAGLDVERSGATAVVAVLLPGEGLAYFAACGDCQGMVFDCAGPGFWETDVHKPHHSAEQARILAAGGHVTLGKPAWRKRVTSRVYGPSRSYGLNIQNRSFGDLCVKRHGVVARPSLHRCALPRQPCVLLGSDGLFDYLPPALLSVTLRARLAADGCAACAEDLVRRAQDNAGTRSRAACTATT</sequence>
<feature type="region of interest" description="Disordered" evidence="1">
    <location>
        <begin position="220"/>
        <end position="254"/>
    </location>
</feature>
<dbReference type="CDD" id="cd00143">
    <property type="entry name" value="PP2Cc"/>
    <property type="match status" value="1"/>
</dbReference>
<evidence type="ECO:0000313" key="4">
    <source>
        <dbReference type="EMBL" id="CAK0862012.1"/>
    </source>
</evidence>
<protein>
    <recommendedName>
        <fullName evidence="6">PPM-type phosphatase domain-containing protein</fullName>
    </recommendedName>
</protein>
<keyword evidence="5" id="KW-1185">Reference proteome</keyword>